<gene>
    <name evidence="2" type="ORF">EG240_09040</name>
</gene>
<proteinExistence type="predicted"/>
<dbReference type="AlphaFoldDB" id="A0A3P3W8R3"/>
<keyword evidence="1" id="KW-0472">Membrane</keyword>
<evidence type="ECO:0000313" key="2">
    <source>
        <dbReference type="EMBL" id="RRJ90386.1"/>
    </source>
</evidence>
<protein>
    <submittedName>
        <fullName evidence="2">Uracil phosphoribosyltransferase</fullName>
    </submittedName>
</protein>
<feature type="transmembrane region" description="Helical" evidence="1">
    <location>
        <begin position="32"/>
        <end position="54"/>
    </location>
</feature>
<name>A0A3P3W8R3_9FLAO</name>
<dbReference type="InterPro" id="IPR045922">
    <property type="entry name" value="DUF6341"/>
</dbReference>
<evidence type="ECO:0000313" key="3">
    <source>
        <dbReference type="Proteomes" id="UP000275719"/>
    </source>
</evidence>
<dbReference type="RefSeq" id="WP_125019071.1">
    <property type="nucleotide sequence ID" value="NZ_RQVQ01000017.1"/>
</dbReference>
<comment type="caution">
    <text evidence="2">The sequence shown here is derived from an EMBL/GenBank/DDBJ whole genome shotgun (WGS) entry which is preliminary data.</text>
</comment>
<keyword evidence="2" id="KW-0808">Transferase</keyword>
<keyword evidence="1" id="KW-1133">Transmembrane helix</keyword>
<dbReference type="Pfam" id="PF19868">
    <property type="entry name" value="DUF6341"/>
    <property type="match status" value="1"/>
</dbReference>
<keyword evidence="3" id="KW-1185">Reference proteome</keyword>
<dbReference type="EMBL" id="RQVQ01000017">
    <property type="protein sequence ID" value="RRJ90386.1"/>
    <property type="molecule type" value="Genomic_DNA"/>
</dbReference>
<dbReference type="Proteomes" id="UP000275719">
    <property type="component" value="Unassembled WGS sequence"/>
</dbReference>
<organism evidence="2 3">
    <name type="scientific">Paenimyroides tangerinum</name>
    <dbReference type="NCBI Taxonomy" id="2488728"/>
    <lineage>
        <taxon>Bacteria</taxon>
        <taxon>Pseudomonadati</taxon>
        <taxon>Bacteroidota</taxon>
        <taxon>Flavobacteriia</taxon>
        <taxon>Flavobacteriales</taxon>
        <taxon>Flavobacteriaceae</taxon>
        <taxon>Paenimyroides</taxon>
    </lineage>
</organism>
<dbReference type="OrthoDB" id="1467828at2"/>
<accession>A0A3P3W8R3</accession>
<dbReference type="GO" id="GO:0016757">
    <property type="term" value="F:glycosyltransferase activity"/>
    <property type="evidence" value="ECO:0007669"/>
    <property type="project" value="UniProtKB-KW"/>
</dbReference>
<keyword evidence="1" id="KW-0812">Transmembrane</keyword>
<sequence>MWTSLFEGLGSFFTDFLMVPFLWLSKVENANWWLGNIITFIFIIISIIAFFYWIKQLQIFEKSGEDVQDTTAHSFLK</sequence>
<evidence type="ECO:0000256" key="1">
    <source>
        <dbReference type="SAM" id="Phobius"/>
    </source>
</evidence>
<reference evidence="2 3" key="1">
    <citation type="submission" date="2018-11" db="EMBL/GenBank/DDBJ databases">
        <title>Flavobacterium sp. nov., YIM 102701-2 draft genome.</title>
        <authorList>
            <person name="Li G."/>
            <person name="Jiang Y."/>
        </authorList>
    </citation>
    <scope>NUCLEOTIDE SEQUENCE [LARGE SCALE GENOMIC DNA]</scope>
    <source>
        <strain evidence="2 3">YIM 102701-2</strain>
    </source>
</reference>
<keyword evidence="2" id="KW-0328">Glycosyltransferase</keyword>